<keyword evidence="10 12" id="KW-0675">Receptor</keyword>
<dbReference type="GO" id="GO:0016503">
    <property type="term" value="F:pheromone receptor activity"/>
    <property type="evidence" value="ECO:0007669"/>
    <property type="project" value="InterPro"/>
</dbReference>
<feature type="transmembrane region" description="Helical" evidence="12">
    <location>
        <begin position="58"/>
        <end position="80"/>
    </location>
</feature>
<keyword evidence="9 12" id="KW-0472">Membrane</keyword>
<comment type="caution">
    <text evidence="13">The sequence shown here is derived from an EMBL/GenBank/DDBJ whole genome shotgun (WGS) entry which is preliminary data.</text>
</comment>
<evidence type="ECO:0000256" key="5">
    <source>
        <dbReference type="ARBA" id="ARBA00022507"/>
    </source>
</evidence>
<sequence length="114" mass="13257">HKRLSQCLHTASLSPRVSPVKRASQTILLLVSCFVFIYWVDFMFSFSKGVTRINDSLLVWFQVIVANSYATISPLMLIYADKQIFKTLQMLWFKYLSPPKLMLKFNRQCGSTKK</sequence>
<proteinExistence type="inferred from homology"/>
<comment type="similarity">
    <text evidence="3 12">Belongs to the G-protein coupled receptor 1 family.</text>
</comment>
<evidence type="ECO:0000256" key="6">
    <source>
        <dbReference type="ARBA" id="ARBA00022692"/>
    </source>
</evidence>
<organism evidence="13">
    <name type="scientific">Pongo abelii</name>
    <name type="common">Sumatran orangutan</name>
    <name type="synonym">Pongo pygmaeus abelii</name>
    <dbReference type="NCBI Taxonomy" id="9601"/>
    <lineage>
        <taxon>Eukaryota</taxon>
        <taxon>Metazoa</taxon>
        <taxon>Chordata</taxon>
        <taxon>Craniata</taxon>
        <taxon>Vertebrata</taxon>
        <taxon>Euteleostomi</taxon>
        <taxon>Mammalia</taxon>
        <taxon>Eutheria</taxon>
        <taxon>Euarchontoglires</taxon>
        <taxon>Primates</taxon>
        <taxon>Haplorrhini</taxon>
        <taxon>Catarrhini</taxon>
        <taxon>Hominidae</taxon>
        <taxon>Pongo</taxon>
    </lineage>
</organism>
<comment type="function">
    <text evidence="1">Putative pheromone receptor.</text>
</comment>
<dbReference type="InterPro" id="IPR004072">
    <property type="entry name" value="Vmron_rcpt_1"/>
</dbReference>
<evidence type="ECO:0000256" key="2">
    <source>
        <dbReference type="ARBA" id="ARBA00004651"/>
    </source>
</evidence>
<evidence type="ECO:0000256" key="7">
    <source>
        <dbReference type="ARBA" id="ARBA00022989"/>
    </source>
</evidence>
<comment type="caution">
    <text evidence="12">Lacks conserved residue(s) required for the propagation of feature annotation.</text>
</comment>
<dbReference type="GO" id="GO:0005886">
    <property type="term" value="C:plasma membrane"/>
    <property type="evidence" value="ECO:0007669"/>
    <property type="project" value="UniProtKB-SubCell"/>
</dbReference>
<evidence type="ECO:0000256" key="9">
    <source>
        <dbReference type="ARBA" id="ARBA00023136"/>
    </source>
</evidence>
<keyword evidence="6 12" id="KW-0812">Transmembrane</keyword>
<evidence type="ECO:0000256" key="3">
    <source>
        <dbReference type="ARBA" id="ARBA00010663"/>
    </source>
</evidence>
<evidence type="ECO:0000256" key="10">
    <source>
        <dbReference type="ARBA" id="ARBA00023170"/>
    </source>
</evidence>
<evidence type="ECO:0000256" key="11">
    <source>
        <dbReference type="ARBA" id="ARBA00023224"/>
    </source>
</evidence>
<evidence type="ECO:0000313" key="13">
    <source>
        <dbReference type="EMBL" id="PNJ08809.1"/>
    </source>
</evidence>
<dbReference type="GO" id="GO:0019236">
    <property type="term" value="P:response to pheromone"/>
    <property type="evidence" value="ECO:0007669"/>
    <property type="project" value="UniProtKB-KW"/>
</dbReference>
<feature type="non-terminal residue" evidence="13">
    <location>
        <position position="1"/>
    </location>
</feature>
<dbReference type="PANTHER" id="PTHR24062">
    <property type="entry name" value="VOMERONASAL TYPE-1 RECEPTOR"/>
    <property type="match status" value="1"/>
</dbReference>
<evidence type="ECO:0000256" key="1">
    <source>
        <dbReference type="ARBA" id="ARBA00003878"/>
    </source>
</evidence>
<evidence type="ECO:0000256" key="8">
    <source>
        <dbReference type="ARBA" id="ARBA00023040"/>
    </source>
</evidence>
<name>A0A2J8RJU7_PONAB</name>
<keyword evidence="8 12" id="KW-0297">G-protein coupled receptor</keyword>
<keyword evidence="7 12" id="KW-1133">Transmembrane helix</keyword>
<dbReference type="EMBL" id="NDHI03003683">
    <property type="protein sequence ID" value="PNJ08809.1"/>
    <property type="molecule type" value="Genomic_DNA"/>
</dbReference>
<evidence type="ECO:0000256" key="4">
    <source>
        <dbReference type="ARBA" id="ARBA00022475"/>
    </source>
</evidence>
<reference evidence="13" key="1">
    <citation type="submission" date="2017-12" db="EMBL/GenBank/DDBJ databases">
        <title>High-resolution comparative analysis of great ape genomes.</title>
        <authorList>
            <person name="Pollen A."/>
            <person name="Hastie A."/>
            <person name="Hormozdiari F."/>
            <person name="Dougherty M."/>
            <person name="Liu R."/>
            <person name="Chaisson M."/>
            <person name="Hoppe E."/>
            <person name="Hill C."/>
            <person name="Pang A."/>
            <person name="Hillier L."/>
            <person name="Baker C."/>
            <person name="Armstrong J."/>
            <person name="Shendure J."/>
            <person name="Paten B."/>
            <person name="Wilson R."/>
            <person name="Chao H."/>
            <person name="Schneider V."/>
            <person name="Ventura M."/>
            <person name="Kronenberg Z."/>
            <person name="Murali S."/>
            <person name="Gordon D."/>
            <person name="Cantsilieris S."/>
            <person name="Munson K."/>
            <person name="Nelson B."/>
            <person name="Raja A."/>
            <person name="Underwood J."/>
            <person name="Diekhans M."/>
            <person name="Fiddes I."/>
            <person name="Haussler D."/>
            <person name="Eichler E."/>
        </authorList>
    </citation>
    <scope>NUCLEOTIDE SEQUENCE [LARGE SCALE GENOMIC DNA]</scope>
    <source>
        <strain evidence="13">Susie</strain>
    </source>
</reference>
<dbReference type="AlphaFoldDB" id="A0A2J8RJU7"/>
<comment type="subcellular location">
    <subcellularLocation>
        <location evidence="2 12">Cell membrane</location>
        <topology evidence="2 12">Multi-pass membrane protein</topology>
    </subcellularLocation>
</comment>
<evidence type="ECO:0000256" key="12">
    <source>
        <dbReference type="RuleBase" id="RU364061"/>
    </source>
</evidence>
<keyword evidence="11 12" id="KW-0807">Transducer</keyword>
<feature type="transmembrane region" description="Helical" evidence="12">
    <location>
        <begin position="26"/>
        <end position="46"/>
    </location>
</feature>
<protein>
    <recommendedName>
        <fullName evidence="12">Vomeronasal type-1 receptor</fullName>
    </recommendedName>
</protein>
<accession>A0A2J8RJU7</accession>
<dbReference type="Pfam" id="PF03402">
    <property type="entry name" value="V1R"/>
    <property type="match status" value="1"/>
</dbReference>
<keyword evidence="4 12" id="KW-1003">Cell membrane</keyword>
<keyword evidence="5 12" id="KW-0589">Pheromone response</keyword>
<gene>
    <name evidence="13" type="ORF">CR201_G0050446</name>
</gene>